<gene>
    <name evidence="1" type="ORF">G3I44_15515</name>
</gene>
<dbReference type="AlphaFoldDB" id="A0A6C0UJ76"/>
<evidence type="ECO:0000313" key="2">
    <source>
        <dbReference type="Proteomes" id="UP000465846"/>
    </source>
</evidence>
<reference evidence="1 2" key="1">
    <citation type="submission" date="2020-02" db="EMBL/GenBank/DDBJ databases">
        <title>Whole genome sequence of Halogeometricum borinquense strain wsp4.</title>
        <authorList>
            <person name="Verma D.K."/>
            <person name="Gopal K."/>
            <person name="Prasad E.S."/>
        </authorList>
    </citation>
    <scope>NUCLEOTIDE SEQUENCE [LARGE SCALE GENOMIC DNA]</scope>
    <source>
        <strain evidence="2">wsp4</strain>
    </source>
</reference>
<dbReference type="Proteomes" id="UP000465846">
    <property type="component" value="Chromosome"/>
</dbReference>
<dbReference type="EMBL" id="CP048739">
    <property type="protein sequence ID" value="QIB75576.1"/>
    <property type="molecule type" value="Genomic_DNA"/>
</dbReference>
<proteinExistence type="predicted"/>
<dbReference type="RefSeq" id="WP_163487341.1">
    <property type="nucleotide sequence ID" value="NZ_CP048739.1"/>
</dbReference>
<accession>A0A6C0UJ76</accession>
<organism evidence="1 2">
    <name type="scientific">Halogeometricum borinquense</name>
    <dbReference type="NCBI Taxonomy" id="60847"/>
    <lineage>
        <taxon>Archaea</taxon>
        <taxon>Methanobacteriati</taxon>
        <taxon>Methanobacteriota</taxon>
        <taxon>Stenosarchaea group</taxon>
        <taxon>Halobacteria</taxon>
        <taxon>Halobacteriales</taxon>
        <taxon>Haloferacaceae</taxon>
        <taxon>Halogeometricum</taxon>
    </lineage>
</organism>
<protein>
    <submittedName>
        <fullName evidence="1">Uncharacterized protein</fullName>
    </submittedName>
</protein>
<name>A0A6C0UJ76_9EURY</name>
<sequence length="50" mass="5695">MRIALLDASVGNIPAERNFRRVLDAEVTTFKLSEEQLPTRTSPRRYSTTS</sequence>
<dbReference type="GeneID" id="44080838"/>
<evidence type="ECO:0000313" key="1">
    <source>
        <dbReference type="EMBL" id="QIB75576.1"/>
    </source>
</evidence>